<dbReference type="EMBL" id="CP045798">
    <property type="protein sequence ID" value="QNB46461.1"/>
    <property type="molecule type" value="Genomic_DNA"/>
</dbReference>
<dbReference type="GO" id="GO:0046872">
    <property type="term" value="F:metal ion binding"/>
    <property type="evidence" value="ECO:0007669"/>
    <property type="project" value="UniProtKB-KW"/>
</dbReference>
<dbReference type="AlphaFoldDB" id="A0A7G6E307"/>
<reference evidence="5 6" key="1">
    <citation type="journal article" date="2019" name="Front. Microbiol.">
        <title>Thermoanaerosceptrum fracticalcis gen. nov. sp. nov., a Novel Fumarate-Fermenting Microorganism From a Deep Fractured Carbonate Aquifer of the US Great Basin.</title>
        <authorList>
            <person name="Hamilton-Brehm S.D."/>
            <person name="Stewart L.E."/>
            <person name="Zavarin M."/>
            <person name="Caldwell M."/>
            <person name="Lawson P.A."/>
            <person name="Onstott T.C."/>
            <person name="Grzymski J."/>
            <person name="Neveux I."/>
            <person name="Lollar B.S."/>
            <person name="Russell C.E."/>
            <person name="Moser D.P."/>
        </authorList>
    </citation>
    <scope>NUCLEOTIDE SEQUENCE [LARGE SCALE GENOMIC DNA]</scope>
    <source>
        <strain evidence="5 6">DRI-13</strain>
    </source>
</reference>
<dbReference type="SUPFAM" id="SSF53187">
    <property type="entry name" value="Zn-dependent exopeptidases"/>
    <property type="match status" value="1"/>
</dbReference>
<dbReference type="GO" id="GO:0009014">
    <property type="term" value="F:succinyl-diaminopimelate desuccinylase activity"/>
    <property type="evidence" value="ECO:0007669"/>
    <property type="project" value="TreeGrafter"/>
</dbReference>
<dbReference type="Pfam" id="PF07687">
    <property type="entry name" value="M20_dimer"/>
    <property type="match status" value="1"/>
</dbReference>
<dbReference type="GO" id="GO:0006508">
    <property type="term" value="P:proteolysis"/>
    <property type="evidence" value="ECO:0007669"/>
    <property type="project" value="UniProtKB-KW"/>
</dbReference>
<dbReference type="Proteomes" id="UP000515847">
    <property type="component" value="Chromosome"/>
</dbReference>
<dbReference type="GO" id="GO:0009089">
    <property type="term" value="P:lysine biosynthetic process via diaminopimelate"/>
    <property type="evidence" value="ECO:0007669"/>
    <property type="project" value="TreeGrafter"/>
</dbReference>
<accession>A0A7G6E307</accession>
<dbReference type="PANTHER" id="PTHR43270">
    <property type="entry name" value="BETA-ALA-HIS DIPEPTIDASE"/>
    <property type="match status" value="1"/>
</dbReference>
<keyword evidence="3 5" id="KW-0378">Hydrolase</keyword>
<dbReference type="InterPro" id="IPR051458">
    <property type="entry name" value="Cyt/Met_Dipeptidase"/>
</dbReference>
<dbReference type="Gene3D" id="3.30.70.360">
    <property type="match status" value="1"/>
</dbReference>
<protein>
    <submittedName>
        <fullName evidence="5">M20/M25/M40 family metallo-hydrolase</fullName>
    </submittedName>
</protein>
<organism evidence="5 6">
    <name type="scientific">Thermanaerosceptrum fracticalcis</name>
    <dbReference type="NCBI Taxonomy" id="1712410"/>
    <lineage>
        <taxon>Bacteria</taxon>
        <taxon>Bacillati</taxon>
        <taxon>Bacillota</taxon>
        <taxon>Clostridia</taxon>
        <taxon>Eubacteriales</taxon>
        <taxon>Peptococcaceae</taxon>
        <taxon>Thermanaerosceptrum</taxon>
    </lineage>
</organism>
<dbReference type="KEGG" id="tfr:BR63_09130"/>
<sequence length="251" mass="27737">MLYVEMRVKAAATDYHSRFAPVIPNAVWRLVWAISTLKGANEKILIEGFYDKVRSIPEEEYGALKDLAAQEDKIRKRAQIKELLNGVTGIDFANQLFNAPTCTICGIESGYTKEGQKIVLPSTAMAKIDFRLTVDQDPEEILQLLRKHLDKHGFQDVEIHTLSTAKPAKTPITSPFVKVVLEAGALVYDKPFVIEPSSAGTGPRYVFSSWTDMPIASIGPGYAGSLNHAPDENIVLEDYRQALKGSKPNSC</sequence>
<keyword evidence="2" id="KW-0479">Metal-binding</keyword>
<dbReference type="GO" id="GO:0005829">
    <property type="term" value="C:cytosol"/>
    <property type="evidence" value="ECO:0007669"/>
    <property type="project" value="TreeGrafter"/>
</dbReference>
<gene>
    <name evidence="5" type="ORF">BR63_09130</name>
</gene>
<evidence type="ECO:0000256" key="3">
    <source>
        <dbReference type="ARBA" id="ARBA00022801"/>
    </source>
</evidence>
<proteinExistence type="predicted"/>
<evidence type="ECO:0000259" key="4">
    <source>
        <dbReference type="Pfam" id="PF07687"/>
    </source>
</evidence>
<evidence type="ECO:0000256" key="1">
    <source>
        <dbReference type="ARBA" id="ARBA00022670"/>
    </source>
</evidence>
<dbReference type="GO" id="GO:0008233">
    <property type="term" value="F:peptidase activity"/>
    <property type="evidence" value="ECO:0007669"/>
    <property type="project" value="UniProtKB-KW"/>
</dbReference>
<evidence type="ECO:0000256" key="2">
    <source>
        <dbReference type="ARBA" id="ARBA00022723"/>
    </source>
</evidence>
<dbReference type="RefSeq" id="WP_051965734.1">
    <property type="nucleotide sequence ID" value="NZ_CP045798.1"/>
</dbReference>
<keyword evidence="6" id="KW-1185">Reference proteome</keyword>
<name>A0A7G6E307_THEFR</name>
<dbReference type="InterPro" id="IPR011650">
    <property type="entry name" value="Peptidase_M20_dimer"/>
</dbReference>
<feature type="domain" description="Peptidase M20 dimerisation" evidence="4">
    <location>
        <begin position="5"/>
        <end position="155"/>
    </location>
</feature>
<keyword evidence="1" id="KW-0645">Protease</keyword>
<evidence type="ECO:0000313" key="5">
    <source>
        <dbReference type="EMBL" id="QNB46461.1"/>
    </source>
</evidence>
<evidence type="ECO:0000313" key="6">
    <source>
        <dbReference type="Proteomes" id="UP000515847"/>
    </source>
</evidence>
<dbReference type="PANTHER" id="PTHR43270:SF8">
    <property type="entry name" value="DI- AND TRIPEPTIDASE DUG2-RELATED"/>
    <property type="match status" value="1"/>
</dbReference>
<dbReference type="OrthoDB" id="9761532at2"/>